<organism evidence="6 7">
    <name type="scientific">Streptomyces globisporus</name>
    <dbReference type="NCBI Taxonomy" id="1908"/>
    <lineage>
        <taxon>Bacteria</taxon>
        <taxon>Bacillati</taxon>
        <taxon>Actinomycetota</taxon>
        <taxon>Actinomycetes</taxon>
        <taxon>Kitasatosporales</taxon>
        <taxon>Streptomycetaceae</taxon>
        <taxon>Streptomyces</taxon>
    </lineage>
</organism>
<dbReference type="SUPFAM" id="SSF46785">
    <property type="entry name" value="Winged helix' DNA-binding domain"/>
    <property type="match status" value="1"/>
</dbReference>
<feature type="domain" description="HTH lysR-type" evidence="5">
    <location>
        <begin position="1"/>
        <end position="58"/>
    </location>
</feature>
<evidence type="ECO:0000256" key="2">
    <source>
        <dbReference type="ARBA" id="ARBA00023015"/>
    </source>
</evidence>
<evidence type="ECO:0000313" key="6">
    <source>
        <dbReference type="EMBL" id="CAH9413681.1"/>
    </source>
</evidence>
<dbReference type="PROSITE" id="PS50931">
    <property type="entry name" value="HTH_LYSR"/>
    <property type="match status" value="1"/>
</dbReference>
<evidence type="ECO:0000259" key="5">
    <source>
        <dbReference type="PROSITE" id="PS50931"/>
    </source>
</evidence>
<comment type="similarity">
    <text evidence="1">Belongs to the LysR transcriptional regulatory family.</text>
</comment>
<keyword evidence="2" id="KW-0805">Transcription regulation</keyword>
<dbReference type="Gene3D" id="1.10.10.10">
    <property type="entry name" value="Winged helix-like DNA-binding domain superfamily/Winged helix DNA-binding domain"/>
    <property type="match status" value="1"/>
</dbReference>
<sequence>MNLHQLRTFCEVAGVHSFTKAARNLHYAQSTVTSQIQNLEDFLGAPLFERGSRGIVLTDAGVRLLPYANAMLSLAESAHRHVARSPV</sequence>
<reference evidence="6" key="1">
    <citation type="submission" date="2022-03" db="EMBL/GenBank/DDBJ databases">
        <authorList>
            <person name="Leyn A S."/>
        </authorList>
    </citation>
    <scope>NUCLEOTIDE SEQUENCE</scope>
    <source>
        <strain evidence="6">Streptomyces globisporus 4-3</strain>
    </source>
</reference>
<evidence type="ECO:0000256" key="4">
    <source>
        <dbReference type="ARBA" id="ARBA00023163"/>
    </source>
</evidence>
<dbReference type="PANTHER" id="PTHR30126">
    <property type="entry name" value="HTH-TYPE TRANSCRIPTIONAL REGULATOR"/>
    <property type="match status" value="1"/>
</dbReference>
<gene>
    <name evidence="6" type="ORF">SGL43_00680</name>
</gene>
<comment type="caution">
    <text evidence="6">The sequence shown here is derived from an EMBL/GenBank/DDBJ whole genome shotgun (WGS) entry which is preliminary data.</text>
</comment>
<evidence type="ECO:0000256" key="3">
    <source>
        <dbReference type="ARBA" id="ARBA00023125"/>
    </source>
</evidence>
<dbReference type="EMBL" id="CAKXYP010000002">
    <property type="protein sequence ID" value="CAH9413681.1"/>
    <property type="molecule type" value="Genomic_DNA"/>
</dbReference>
<protein>
    <submittedName>
        <fullName evidence="6">Transcriptional regulator, LysR family</fullName>
    </submittedName>
</protein>
<evidence type="ECO:0000256" key="1">
    <source>
        <dbReference type="ARBA" id="ARBA00009437"/>
    </source>
</evidence>
<dbReference type="InterPro" id="IPR036388">
    <property type="entry name" value="WH-like_DNA-bd_sf"/>
</dbReference>
<dbReference type="InterPro" id="IPR000847">
    <property type="entry name" value="LysR_HTH_N"/>
</dbReference>
<keyword evidence="4" id="KW-0804">Transcription</keyword>
<proteinExistence type="inferred from homology"/>
<accession>A0ABN8UXQ8</accession>
<dbReference type="PANTHER" id="PTHR30126:SF40">
    <property type="entry name" value="HTH-TYPE TRANSCRIPTIONAL REGULATOR GLTR"/>
    <property type="match status" value="1"/>
</dbReference>
<dbReference type="Pfam" id="PF00126">
    <property type="entry name" value="HTH_1"/>
    <property type="match status" value="1"/>
</dbReference>
<keyword evidence="3" id="KW-0238">DNA-binding</keyword>
<dbReference type="PRINTS" id="PR00039">
    <property type="entry name" value="HTHLYSR"/>
</dbReference>
<evidence type="ECO:0000313" key="7">
    <source>
        <dbReference type="Proteomes" id="UP001154015"/>
    </source>
</evidence>
<name>A0ABN8UXQ8_STRGL</name>
<dbReference type="RefSeq" id="WP_030591399.1">
    <property type="nucleotide sequence ID" value="NZ_BMTG01000001.1"/>
</dbReference>
<dbReference type="Proteomes" id="UP001154015">
    <property type="component" value="Unassembled WGS sequence"/>
</dbReference>
<keyword evidence="7" id="KW-1185">Reference proteome</keyword>
<dbReference type="InterPro" id="IPR036390">
    <property type="entry name" value="WH_DNA-bd_sf"/>
</dbReference>